<reference evidence="5" key="1">
    <citation type="submission" date="2022-11" db="EMBL/GenBank/DDBJ databases">
        <title>Centuries of genome instability and evolution in soft-shell clam transmissible cancer (bioRxiv).</title>
        <authorList>
            <person name="Hart S.F.M."/>
            <person name="Yonemitsu M.A."/>
            <person name="Giersch R.M."/>
            <person name="Beal B.F."/>
            <person name="Arriagada G."/>
            <person name="Davis B.W."/>
            <person name="Ostrander E.A."/>
            <person name="Goff S.P."/>
            <person name="Metzger M.J."/>
        </authorList>
    </citation>
    <scope>NUCLEOTIDE SEQUENCE</scope>
    <source>
        <strain evidence="5">MELC-2E11</strain>
        <tissue evidence="5">Siphon/mantle</tissue>
    </source>
</reference>
<dbReference type="EMBL" id="CP111022">
    <property type="protein sequence ID" value="WAR19385.1"/>
    <property type="molecule type" value="Genomic_DNA"/>
</dbReference>
<evidence type="ECO:0000256" key="3">
    <source>
        <dbReference type="ARBA" id="ARBA00038201"/>
    </source>
</evidence>
<evidence type="ECO:0000256" key="1">
    <source>
        <dbReference type="ARBA" id="ARBA00004184"/>
    </source>
</evidence>
<comment type="subcellular location">
    <subcellularLocation>
        <location evidence="1">Endomembrane system</location>
        <topology evidence="1">Peripheral membrane protein</topology>
    </subcellularLocation>
</comment>
<protein>
    <submittedName>
        <fullName evidence="5">VPS39-like protein</fullName>
    </submittedName>
</protein>
<evidence type="ECO:0000313" key="5">
    <source>
        <dbReference type="EMBL" id="WAR19385.1"/>
    </source>
</evidence>
<comment type="similarity">
    <text evidence="3">Belongs to the VAM6/VPS39 family.</text>
</comment>
<keyword evidence="6" id="KW-1185">Reference proteome</keyword>
<dbReference type="Pfam" id="PF00780">
    <property type="entry name" value="CNH"/>
    <property type="match status" value="1"/>
</dbReference>
<proteinExistence type="inferred from homology"/>
<keyword evidence="2" id="KW-0472">Membrane</keyword>
<dbReference type="PROSITE" id="PS50219">
    <property type="entry name" value="CNH"/>
    <property type="match status" value="1"/>
</dbReference>
<dbReference type="Pfam" id="PF10366">
    <property type="entry name" value="Vps39_1"/>
    <property type="match status" value="1"/>
</dbReference>
<dbReference type="Proteomes" id="UP001164746">
    <property type="component" value="Chromosome 11"/>
</dbReference>
<dbReference type="InterPro" id="IPR001180">
    <property type="entry name" value="CNH_dom"/>
</dbReference>
<name>A0ABY7FB29_MYAAR</name>
<sequence length="598" mass="68869">MDAYYVEKIISFKTLGIAASCIAAHGDILLAVVDTELREYKAETSFDASKINQVLMDYGDGLHVHDFGDNYEHILDIPDTEGLTFFDVLVKVFEWNGKEYVEKHVDLKLSRPAKAAMWCGDNIVIGFKDEYIIVKPDSGKMKEVFQFGSGQTEPVMLRIPGDLILLGYDVKSLFVNRRGKPDRDAYIQWTTRPRLLFYDSPYVIAVMPKHLEIKSAQPSISIQQIYMKLAKNVCKGREVIYVQTETSVYMLTPRPVEDRVKYLSQHYCFDLAIQIQMQSSEAAGHNQSLINSIRAHQGVYFFCKNKFVESMEIFSRLDTDIHHKRAAIVSGGEDVFFTPIWPHKDNVTLETKEEALIIREERVAPLLRQPDNKVHVQAAERALAKSHKYTELIILYEEHGRHADGTAHLNLIYEWSKWVFEVNPYEALQIFTEDVQTVRELPRGHILSFLETLDTLPMIVIQYLEHVIYEWGDQTEELHQALASHLKNAVLKEYQDSRSFHYMPPCRLKKHEQALGIYVYLDLLKVYLYPPKPLSLGIQEFRREPKQKLADALAMLETHAAEINLYKAVSILPEDLTIKKLRSFLEVALEASVCPQSR</sequence>
<gene>
    <name evidence="5" type="ORF">MAR_001223</name>
</gene>
<dbReference type="PANTHER" id="PTHR12894:SF49">
    <property type="entry name" value="VAM6_VPS39-LIKE PROTEIN"/>
    <property type="match status" value="1"/>
</dbReference>
<evidence type="ECO:0000256" key="2">
    <source>
        <dbReference type="ARBA" id="ARBA00023136"/>
    </source>
</evidence>
<accession>A0ABY7FB29</accession>
<organism evidence="5 6">
    <name type="scientific">Mya arenaria</name>
    <name type="common">Soft-shell clam</name>
    <dbReference type="NCBI Taxonomy" id="6604"/>
    <lineage>
        <taxon>Eukaryota</taxon>
        <taxon>Metazoa</taxon>
        <taxon>Spiralia</taxon>
        <taxon>Lophotrochozoa</taxon>
        <taxon>Mollusca</taxon>
        <taxon>Bivalvia</taxon>
        <taxon>Autobranchia</taxon>
        <taxon>Heteroconchia</taxon>
        <taxon>Euheterodonta</taxon>
        <taxon>Imparidentia</taxon>
        <taxon>Neoheterodontei</taxon>
        <taxon>Myida</taxon>
        <taxon>Myoidea</taxon>
        <taxon>Myidae</taxon>
        <taxon>Mya</taxon>
    </lineage>
</organism>
<evidence type="ECO:0000259" key="4">
    <source>
        <dbReference type="PROSITE" id="PS50219"/>
    </source>
</evidence>
<dbReference type="InterPro" id="IPR019452">
    <property type="entry name" value="VPS39/TGF_beta_rcpt-assoc_1"/>
</dbReference>
<feature type="domain" description="CNH" evidence="4">
    <location>
        <begin position="1"/>
        <end position="240"/>
    </location>
</feature>
<dbReference type="InterPro" id="IPR032914">
    <property type="entry name" value="Vam6/VPS39/TRAP1"/>
</dbReference>
<evidence type="ECO:0000313" key="6">
    <source>
        <dbReference type="Proteomes" id="UP001164746"/>
    </source>
</evidence>
<dbReference type="PANTHER" id="PTHR12894">
    <property type="entry name" value="CNH DOMAIN CONTAINING"/>
    <property type="match status" value="1"/>
</dbReference>